<feature type="transmembrane region" description="Helical" evidence="1">
    <location>
        <begin position="228"/>
        <end position="245"/>
    </location>
</feature>
<feature type="transmembrane region" description="Helical" evidence="1">
    <location>
        <begin position="53"/>
        <end position="70"/>
    </location>
</feature>
<dbReference type="RefSeq" id="WP_058477591.1">
    <property type="nucleotide sequence ID" value="NZ_CAAAIO010000001.1"/>
</dbReference>
<evidence type="ECO:0000313" key="6">
    <source>
        <dbReference type="Proteomes" id="UP000255110"/>
    </source>
</evidence>
<dbReference type="Proteomes" id="UP000255110">
    <property type="component" value="Unassembled WGS sequence"/>
</dbReference>
<dbReference type="EMBL" id="LNYZ01000013">
    <property type="protein sequence ID" value="KTD77699.1"/>
    <property type="molecule type" value="Genomic_DNA"/>
</dbReference>
<keyword evidence="1" id="KW-0472">Membrane</keyword>
<reference evidence="3 5" key="1">
    <citation type="submission" date="2015-11" db="EMBL/GenBank/DDBJ databases">
        <title>Genomic analysis of 38 Legionella species identifies large and diverse effector repertoires.</title>
        <authorList>
            <person name="Burstein D."/>
            <person name="Amaro F."/>
            <person name="Zusman T."/>
            <person name="Lifshitz Z."/>
            <person name="Cohen O."/>
            <person name="Gilbert J.A."/>
            <person name="Pupko T."/>
            <person name="Shuman H.A."/>
            <person name="Segal G."/>
        </authorList>
    </citation>
    <scope>NUCLEOTIDE SEQUENCE [LARGE SCALE GENOMIC DNA]</scope>
    <source>
        <strain evidence="3 5">SC-18-C9</strain>
    </source>
</reference>
<dbReference type="InterPro" id="IPR012429">
    <property type="entry name" value="HGSNAT_cat"/>
</dbReference>
<evidence type="ECO:0000313" key="3">
    <source>
        <dbReference type="EMBL" id="KTD77699.1"/>
    </source>
</evidence>
<feature type="transmembrane region" description="Helical" evidence="1">
    <location>
        <begin position="82"/>
        <end position="102"/>
    </location>
</feature>
<evidence type="ECO:0000256" key="1">
    <source>
        <dbReference type="SAM" id="Phobius"/>
    </source>
</evidence>
<feature type="transmembrane region" description="Helical" evidence="1">
    <location>
        <begin position="345"/>
        <end position="364"/>
    </location>
</feature>
<dbReference type="STRING" id="460.Lstg_2056"/>
<dbReference type="Pfam" id="PF07786">
    <property type="entry name" value="HGSNAT_cat"/>
    <property type="match status" value="1"/>
</dbReference>
<gene>
    <name evidence="3" type="ORF">Lstg_2056</name>
    <name evidence="4" type="ORF">NCTC11991_01611</name>
</gene>
<dbReference type="AlphaFoldDB" id="A0A378LBA7"/>
<keyword evidence="5" id="KW-1185">Reference proteome</keyword>
<accession>A0A378LBA7</accession>
<keyword evidence="4" id="KW-0808">Transferase</keyword>
<feature type="transmembrane region" description="Helical" evidence="1">
    <location>
        <begin position="114"/>
        <end position="134"/>
    </location>
</feature>
<keyword evidence="3" id="KW-0012">Acyltransferase</keyword>
<dbReference type="EMBL" id="UGOY01000001">
    <property type="protein sequence ID" value="STY23009.1"/>
    <property type="molecule type" value="Genomic_DNA"/>
</dbReference>
<dbReference type="GO" id="GO:0015019">
    <property type="term" value="F:heparan-alpha-glucosaminide N-acetyltransferase activity"/>
    <property type="evidence" value="ECO:0007669"/>
    <property type="project" value="UniProtKB-EC"/>
</dbReference>
<keyword evidence="1" id="KW-0812">Transmembrane</keyword>
<keyword evidence="1" id="KW-1133">Transmembrane helix</keyword>
<evidence type="ECO:0000259" key="2">
    <source>
        <dbReference type="Pfam" id="PF07786"/>
    </source>
</evidence>
<feature type="transmembrane region" description="Helical" evidence="1">
    <location>
        <begin position="12"/>
        <end position="33"/>
    </location>
</feature>
<feature type="transmembrane region" description="Helical" evidence="1">
    <location>
        <begin position="260"/>
        <end position="282"/>
    </location>
</feature>
<dbReference type="PANTHER" id="PTHR31061">
    <property type="entry name" value="LD22376P"/>
    <property type="match status" value="1"/>
</dbReference>
<organism evidence="4 6">
    <name type="scientific">Legionella steigerwaltii</name>
    <dbReference type="NCBI Taxonomy" id="460"/>
    <lineage>
        <taxon>Bacteria</taxon>
        <taxon>Pseudomonadati</taxon>
        <taxon>Pseudomonadota</taxon>
        <taxon>Gammaproteobacteria</taxon>
        <taxon>Legionellales</taxon>
        <taxon>Legionellaceae</taxon>
        <taxon>Legionella</taxon>
    </lineage>
</organism>
<dbReference type="OrthoDB" id="9788724at2"/>
<dbReference type="Proteomes" id="UP000054820">
    <property type="component" value="Unassembled WGS sequence"/>
</dbReference>
<feature type="transmembrane region" description="Helical" evidence="1">
    <location>
        <begin position="198"/>
        <end position="219"/>
    </location>
</feature>
<feature type="transmembrane region" description="Helical" evidence="1">
    <location>
        <begin position="141"/>
        <end position="160"/>
    </location>
</feature>
<feature type="domain" description="Heparan-alpha-glucosaminide N-acetyltransferase catalytic" evidence="2">
    <location>
        <begin position="10"/>
        <end position="243"/>
    </location>
</feature>
<evidence type="ECO:0000313" key="5">
    <source>
        <dbReference type="Proteomes" id="UP000054820"/>
    </source>
</evidence>
<feature type="transmembrane region" description="Helical" evidence="1">
    <location>
        <begin position="294"/>
        <end position="317"/>
    </location>
</feature>
<name>A0A378LBA7_9GAMM</name>
<sequence>MSSNTIENNRILSLDVFRGLTMALMVLVNSLGTRVSYPILTHADWIGCNLADLVFPAFLFIVGITTVISLKRHINSESKAQLYRSILTRTLLLIVIGIFLSVFPKKIDFATMRFYGILQRIAVCYFICSMLYLHTSVRTQVLIFLSILIGYWFLLTQIPFPGSGADQLSMASNWVAYVDSQLFSPGHLFFKNYDPEGFLSTIPAIATTLSGLLTGHFLLTKISKQKKSVILISVGLIFLFLAWIWSYDFPIIKNIWTSTFVLWSSGFSLIVFGLCFFVIDVLGYTKWSTPFKIFGMNALFIFIFHVILLKIQSMFIFPLPNGTSDVLRVAISEYLFGGFSPENAGLFYAILFLFLNFLVAAFLYRRKIFIKI</sequence>
<proteinExistence type="predicted"/>
<dbReference type="EC" id="2.3.1.78" evidence="3"/>
<evidence type="ECO:0000313" key="4">
    <source>
        <dbReference type="EMBL" id="STY23009.1"/>
    </source>
</evidence>
<protein>
    <submittedName>
        <fullName evidence="4">Heparan-alpha-glucosaminide N-acetyltransferase</fullName>
        <ecNumber evidence="3">2.3.1.78</ecNumber>
    </submittedName>
</protein>
<reference evidence="4 6" key="2">
    <citation type="submission" date="2018-06" db="EMBL/GenBank/DDBJ databases">
        <authorList>
            <consortium name="Pathogen Informatics"/>
            <person name="Doyle S."/>
        </authorList>
    </citation>
    <scope>NUCLEOTIDE SEQUENCE [LARGE SCALE GENOMIC DNA]</scope>
    <source>
        <strain evidence="4 6">NCTC11991</strain>
    </source>
</reference>
<dbReference type="PANTHER" id="PTHR31061:SF24">
    <property type="entry name" value="LD22376P"/>
    <property type="match status" value="1"/>
</dbReference>